<protein>
    <submittedName>
        <fullName evidence="1 2">Uncharacterized protein</fullName>
    </submittedName>
</protein>
<dbReference type="AlphaFoldDB" id="A0A2K1IK12"/>
<dbReference type="Proteomes" id="UP000006727">
    <property type="component" value="Chromosome 23"/>
</dbReference>
<sequence length="52" mass="5741">MTIRGCCTARLYNISDLGPEIDSCVQMQILVGLLQVYAGHVEGLQHLSFQCD</sequence>
<gene>
    <name evidence="1" type="ORF">PHYPA_028314</name>
</gene>
<reference evidence="2" key="3">
    <citation type="submission" date="2020-12" db="UniProtKB">
        <authorList>
            <consortium name="EnsemblPlants"/>
        </authorList>
    </citation>
    <scope>IDENTIFICATION</scope>
</reference>
<evidence type="ECO:0000313" key="3">
    <source>
        <dbReference type="Proteomes" id="UP000006727"/>
    </source>
</evidence>
<dbReference type="InParanoid" id="A0A2K1IK12"/>
<dbReference type="EnsemblPlants" id="Pp3c23_19650V3.1">
    <property type="protein sequence ID" value="PAC:32949266.CDS.1"/>
    <property type="gene ID" value="Pp3c23_19650"/>
</dbReference>
<proteinExistence type="predicted"/>
<reference evidence="1 3" key="1">
    <citation type="journal article" date="2008" name="Science">
        <title>The Physcomitrella genome reveals evolutionary insights into the conquest of land by plants.</title>
        <authorList>
            <person name="Rensing S."/>
            <person name="Lang D."/>
            <person name="Zimmer A."/>
            <person name="Terry A."/>
            <person name="Salamov A."/>
            <person name="Shapiro H."/>
            <person name="Nishiyama T."/>
            <person name="Perroud P.-F."/>
            <person name="Lindquist E."/>
            <person name="Kamisugi Y."/>
            <person name="Tanahashi T."/>
            <person name="Sakakibara K."/>
            <person name="Fujita T."/>
            <person name="Oishi K."/>
            <person name="Shin-I T."/>
            <person name="Kuroki Y."/>
            <person name="Toyoda A."/>
            <person name="Suzuki Y."/>
            <person name="Hashimoto A."/>
            <person name="Yamaguchi K."/>
            <person name="Sugano A."/>
            <person name="Kohara Y."/>
            <person name="Fujiyama A."/>
            <person name="Anterola A."/>
            <person name="Aoki S."/>
            <person name="Ashton N."/>
            <person name="Barbazuk W.B."/>
            <person name="Barker E."/>
            <person name="Bennetzen J."/>
            <person name="Bezanilla M."/>
            <person name="Blankenship R."/>
            <person name="Cho S.H."/>
            <person name="Dutcher S."/>
            <person name="Estelle M."/>
            <person name="Fawcett J.A."/>
            <person name="Gundlach H."/>
            <person name="Hanada K."/>
            <person name="Heyl A."/>
            <person name="Hicks K.A."/>
            <person name="Hugh J."/>
            <person name="Lohr M."/>
            <person name="Mayer K."/>
            <person name="Melkozernov A."/>
            <person name="Murata T."/>
            <person name="Nelson D."/>
            <person name="Pils B."/>
            <person name="Prigge M."/>
            <person name="Reiss B."/>
            <person name="Renner T."/>
            <person name="Rombauts S."/>
            <person name="Rushton P."/>
            <person name="Sanderfoot A."/>
            <person name="Schween G."/>
            <person name="Shiu S.-H."/>
            <person name="Stueber K."/>
            <person name="Theodoulou F.L."/>
            <person name="Tu H."/>
            <person name="Van de Peer Y."/>
            <person name="Verrier P.J."/>
            <person name="Waters E."/>
            <person name="Wood A."/>
            <person name="Yang L."/>
            <person name="Cove D."/>
            <person name="Cuming A."/>
            <person name="Hasebe M."/>
            <person name="Lucas S."/>
            <person name="Mishler D.B."/>
            <person name="Reski R."/>
            <person name="Grigoriev I."/>
            <person name="Quatrano R.S."/>
            <person name="Boore J.L."/>
        </authorList>
    </citation>
    <scope>NUCLEOTIDE SEQUENCE [LARGE SCALE GENOMIC DNA]</scope>
    <source>
        <strain evidence="2 3">cv. Gransden 2004</strain>
    </source>
</reference>
<evidence type="ECO:0000313" key="1">
    <source>
        <dbReference type="EMBL" id="PNR29620.1"/>
    </source>
</evidence>
<evidence type="ECO:0000313" key="2">
    <source>
        <dbReference type="EnsemblPlants" id="PAC:32949266.CDS.1"/>
    </source>
</evidence>
<dbReference type="EMBL" id="ABEU02000023">
    <property type="protein sequence ID" value="PNR29620.1"/>
    <property type="molecule type" value="Genomic_DNA"/>
</dbReference>
<organism evidence="1">
    <name type="scientific">Physcomitrium patens</name>
    <name type="common">Spreading-leaved earth moss</name>
    <name type="synonym">Physcomitrella patens</name>
    <dbReference type="NCBI Taxonomy" id="3218"/>
    <lineage>
        <taxon>Eukaryota</taxon>
        <taxon>Viridiplantae</taxon>
        <taxon>Streptophyta</taxon>
        <taxon>Embryophyta</taxon>
        <taxon>Bryophyta</taxon>
        <taxon>Bryophytina</taxon>
        <taxon>Bryopsida</taxon>
        <taxon>Funariidae</taxon>
        <taxon>Funariales</taxon>
        <taxon>Funariaceae</taxon>
        <taxon>Physcomitrium</taxon>
    </lineage>
</organism>
<reference evidence="1 3" key="2">
    <citation type="journal article" date="2018" name="Plant J.">
        <title>The Physcomitrella patens chromosome-scale assembly reveals moss genome structure and evolution.</title>
        <authorList>
            <person name="Lang D."/>
            <person name="Ullrich K.K."/>
            <person name="Murat F."/>
            <person name="Fuchs J."/>
            <person name="Jenkins J."/>
            <person name="Haas F.B."/>
            <person name="Piednoel M."/>
            <person name="Gundlach H."/>
            <person name="Van Bel M."/>
            <person name="Meyberg R."/>
            <person name="Vives C."/>
            <person name="Morata J."/>
            <person name="Symeonidi A."/>
            <person name="Hiss M."/>
            <person name="Muchero W."/>
            <person name="Kamisugi Y."/>
            <person name="Saleh O."/>
            <person name="Blanc G."/>
            <person name="Decker E.L."/>
            <person name="van Gessel N."/>
            <person name="Grimwood J."/>
            <person name="Hayes R.D."/>
            <person name="Graham S.W."/>
            <person name="Gunter L.E."/>
            <person name="McDaniel S.F."/>
            <person name="Hoernstein S.N.W."/>
            <person name="Larsson A."/>
            <person name="Li F.W."/>
            <person name="Perroud P.F."/>
            <person name="Phillips J."/>
            <person name="Ranjan P."/>
            <person name="Rokshar D.S."/>
            <person name="Rothfels C.J."/>
            <person name="Schneider L."/>
            <person name="Shu S."/>
            <person name="Stevenson D.W."/>
            <person name="Thummler F."/>
            <person name="Tillich M."/>
            <person name="Villarreal Aguilar J.C."/>
            <person name="Widiez T."/>
            <person name="Wong G.K."/>
            <person name="Wymore A."/>
            <person name="Zhang Y."/>
            <person name="Zimmer A.D."/>
            <person name="Quatrano R.S."/>
            <person name="Mayer K.F.X."/>
            <person name="Goodstein D."/>
            <person name="Casacuberta J.M."/>
            <person name="Vandepoele K."/>
            <person name="Reski R."/>
            <person name="Cuming A.C."/>
            <person name="Tuskan G.A."/>
            <person name="Maumus F."/>
            <person name="Salse J."/>
            <person name="Schmutz J."/>
            <person name="Rensing S.A."/>
        </authorList>
    </citation>
    <scope>NUCLEOTIDE SEQUENCE [LARGE SCALE GENOMIC DNA]</scope>
    <source>
        <strain evidence="2 3">cv. Gransden 2004</strain>
    </source>
</reference>
<accession>A0A2K1IK12</accession>
<name>A0A2K1IK12_PHYPA</name>
<dbReference type="Gramene" id="Pp3c23_19650V3.1">
    <property type="protein sequence ID" value="PAC:32949266.CDS.1"/>
    <property type="gene ID" value="Pp3c23_19650"/>
</dbReference>
<keyword evidence="3" id="KW-1185">Reference proteome</keyword>